<gene>
    <name evidence="11 13" type="primary">nhaA</name>
    <name evidence="13" type="ORF">DLJ46_28140</name>
</gene>
<evidence type="ECO:0000313" key="13">
    <source>
        <dbReference type="EMBL" id="PWU44040.1"/>
    </source>
</evidence>
<feature type="transmembrane region" description="Helical" evidence="11">
    <location>
        <begin position="151"/>
        <end position="173"/>
    </location>
</feature>
<comment type="similarity">
    <text evidence="11">Belongs to the NhaA Na(+)/H(+) (TC 2.A.33) antiporter family.</text>
</comment>
<dbReference type="RefSeq" id="WP_109947563.1">
    <property type="nucleotide sequence ID" value="NZ_QGGF01000623.1"/>
</dbReference>
<evidence type="ECO:0000256" key="6">
    <source>
        <dbReference type="ARBA" id="ARBA00022989"/>
    </source>
</evidence>
<evidence type="ECO:0000256" key="10">
    <source>
        <dbReference type="ARBA" id="ARBA00023201"/>
    </source>
</evidence>
<name>A0A317JUI7_9ACTN</name>
<keyword evidence="4 11" id="KW-1003">Cell membrane</keyword>
<keyword evidence="3 11" id="KW-0050">Antiport</keyword>
<feature type="transmembrane region" description="Helical" evidence="11">
    <location>
        <begin position="118"/>
        <end position="139"/>
    </location>
</feature>
<evidence type="ECO:0000256" key="7">
    <source>
        <dbReference type="ARBA" id="ARBA00023053"/>
    </source>
</evidence>
<sequence length="442" mass="46620">MTDRTPHPDQPRRPHPLLSRRSWPEARFLADVLRTETVGGGLLLLGAVVALLWANSPWRTAYAELGHWVPWPGGSGLHLDLSLAAWAADGLLAIFFFVVGLELKREFLAGDLRDPRRAALPVVAAMGGMVLPALCYVAVNAAAGGAGLRGWAIPTATDIAFALAVLAVVSSHLPQGLRAFLLTLAVVDDLFAIIIIAVFYTAEFHPLPLLGALLPIGFFALLVQRRRTWWWALIPLAVVTWALVHASGVHATVAGVLLGFTVPVRPARGGGPGLAERLEHRWRPISAGFAVPVFAFFAAGVSLVGTDLAGVLTDPVVIGVVAGLVLGKTVGVFGSTYLLARFTRAELDGEITWADLFGVALLGGIGFTVSLLIGELAFGAGSPADGKVKVAVLLGSLISAVLASAVLLRRNTVHRRIAERESRDADGDGVPDIYQEDSADSG</sequence>
<feature type="transmembrane region" description="Helical" evidence="11">
    <location>
        <begin position="38"/>
        <end position="56"/>
    </location>
</feature>
<keyword evidence="5 11" id="KW-0812">Transmembrane</keyword>
<dbReference type="NCBIfam" id="TIGR00773">
    <property type="entry name" value="NhaA"/>
    <property type="match status" value="1"/>
</dbReference>
<feature type="transmembrane region" description="Helical" evidence="11">
    <location>
        <begin position="282"/>
        <end position="304"/>
    </location>
</feature>
<comment type="function">
    <text evidence="11">Na(+)/H(+) antiporter that extrudes sodium in exchange for external protons.</text>
</comment>
<dbReference type="HAMAP" id="MF_01844">
    <property type="entry name" value="NhaA"/>
    <property type="match status" value="1"/>
</dbReference>
<dbReference type="Pfam" id="PF06965">
    <property type="entry name" value="Na_H_antiport_1"/>
    <property type="match status" value="1"/>
</dbReference>
<dbReference type="InterPro" id="IPR023171">
    <property type="entry name" value="Na/H_antiporter_dom_sf"/>
</dbReference>
<evidence type="ECO:0000313" key="14">
    <source>
        <dbReference type="Proteomes" id="UP000245683"/>
    </source>
</evidence>
<dbReference type="OrthoDB" id="117402at2"/>
<dbReference type="Gene3D" id="1.20.1530.10">
    <property type="entry name" value="Na+/H+ antiporter like domain"/>
    <property type="match status" value="1"/>
</dbReference>
<dbReference type="InterPro" id="IPR004670">
    <property type="entry name" value="NhaA"/>
</dbReference>
<keyword evidence="2 11" id="KW-0813">Transport</keyword>
<feature type="transmembrane region" description="Helical" evidence="11">
    <location>
        <begin position="352"/>
        <end position="378"/>
    </location>
</feature>
<proteinExistence type="inferred from homology"/>
<accession>A0A317JUI7</accession>
<protein>
    <recommendedName>
        <fullName evidence="11">Na(+)/H(+) antiporter NhaA</fullName>
    </recommendedName>
    <alternativeName>
        <fullName evidence="11">Sodium/proton antiporter NhaA</fullName>
    </alternativeName>
</protein>
<dbReference type="EMBL" id="QGSV01000361">
    <property type="protein sequence ID" value="PWU44040.1"/>
    <property type="molecule type" value="Genomic_DNA"/>
</dbReference>
<feature type="transmembrane region" description="Helical" evidence="11">
    <location>
        <begin position="316"/>
        <end position="340"/>
    </location>
</feature>
<feature type="region of interest" description="Disordered" evidence="12">
    <location>
        <begin position="419"/>
        <end position="442"/>
    </location>
</feature>
<comment type="catalytic activity">
    <reaction evidence="11">
        <text>Na(+)(in) + 2 H(+)(out) = Na(+)(out) + 2 H(+)(in)</text>
        <dbReference type="Rhea" id="RHEA:29251"/>
        <dbReference type="ChEBI" id="CHEBI:15378"/>
        <dbReference type="ChEBI" id="CHEBI:29101"/>
    </reaction>
</comment>
<dbReference type="PANTHER" id="PTHR30341">
    <property type="entry name" value="SODIUM ION/PROTON ANTIPORTER NHAA-RELATED"/>
    <property type="match status" value="1"/>
</dbReference>
<dbReference type="PANTHER" id="PTHR30341:SF0">
    <property type="entry name" value="NA(+)_H(+) ANTIPORTER NHAA"/>
    <property type="match status" value="1"/>
</dbReference>
<evidence type="ECO:0000256" key="9">
    <source>
        <dbReference type="ARBA" id="ARBA00023136"/>
    </source>
</evidence>
<keyword evidence="9 11" id="KW-0472">Membrane</keyword>
<evidence type="ECO:0000256" key="1">
    <source>
        <dbReference type="ARBA" id="ARBA00004429"/>
    </source>
</evidence>
<keyword evidence="14" id="KW-1185">Reference proteome</keyword>
<keyword evidence="7 11" id="KW-0915">Sodium</keyword>
<dbReference type="GO" id="GO:0015385">
    <property type="term" value="F:sodium:proton antiporter activity"/>
    <property type="evidence" value="ECO:0007669"/>
    <property type="project" value="UniProtKB-UniRule"/>
</dbReference>
<keyword evidence="6 11" id="KW-1133">Transmembrane helix</keyword>
<evidence type="ECO:0000256" key="5">
    <source>
        <dbReference type="ARBA" id="ARBA00022692"/>
    </source>
</evidence>
<feature type="transmembrane region" description="Helical" evidence="11">
    <location>
        <begin position="179"/>
        <end position="200"/>
    </location>
</feature>
<organism evidence="13 14">
    <name type="scientific">Micromonospora globispora</name>
    <dbReference type="NCBI Taxonomy" id="1450148"/>
    <lineage>
        <taxon>Bacteria</taxon>
        <taxon>Bacillati</taxon>
        <taxon>Actinomycetota</taxon>
        <taxon>Actinomycetes</taxon>
        <taxon>Micromonosporales</taxon>
        <taxon>Micromonosporaceae</taxon>
        <taxon>Micromonospora</taxon>
    </lineage>
</organism>
<keyword evidence="10 11" id="KW-0739">Sodium transport</keyword>
<feature type="transmembrane region" description="Helical" evidence="11">
    <location>
        <begin position="390"/>
        <end position="408"/>
    </location>
</feature>
<evidence type="ECO:0000256" key="12">
    <source>
        <dbReference type="SAM" id="MobiDB-lite"/>
    </source>
</evidence>
<comment type="caution">
    <text evidence="13">The sequence shown here is derived from an EMBL/GenBank/DDBJ whole genome shotgun (WGS) entry which is preliminary data.</text>
</comment>
<comment type="subcellular location">
    <subcellularLocation>
        <location evidence="1">Cell inner membrane</location>
        <topology evidence="1">Multi-pass membrane protein</topology>
    </subcellularLocation>
    <subcellularLocation>
        <location evidence="11">Cell membrane</location>
        <topology evidence="11">Multi-pass membrane protein</topology>
    </subcellularLocation>
</comment>
<evidence type="ECO:0000256" key="8">
    <source>
        <dbReference type="ARBA" id="ARBA00023065"/>
    </source>
</evidence>
<feature type="transmembrane region" description="Helical" evidence="11">
    <location>
        <begin position="207"/>
        <end position="223"/>
    </location>
</feature>
<evidence type="ECO:0000256" key="4">
    <source>
        <dbReference type="ARBA" id="ARBA00022475"/>
    </source>
</evidence>
<dbReference type="GO" id="GO:0005886">
    <property type="term" value="C:plasma membrane"/>
    <property type="evidence" value="ECO:0007669"/>
    <property type="project" value="UniProtKB-SubCell"/>
</dbReference>
<reference evidence="14" key="1">
    <citation type="submission" date="2018-05" db="EMBL/GenBank/DDBJ databases">
        <title>Micromonospora globispora sp. nov. and Micromonospora rugosa sp. nov., isolated from marine sediment.</title>
        <authorList>
            <person name="Carro L."/>
            <person name="Aysel V."/>
            <person name="Cetin D."/>
            <person name="Igual J.M."/>
            <person name="Klenk H.-P."/>
            <person name="Trujillo M.E."/>
            <person name="Sahin N."/>
        </authorList>
    </citation>
    <scope>NUCLEOTIDE SEQUENCE [LARGE SCALE GENOMIC DNA]</scope>
    <source>
        <strain evidence="14">S2904</strain>
    </source>
</reference>
<dbReference type="Proteomes" id="UP000245683">
    <property type="component" value="Unassembled WGS sequence"/>
</dbReference>
<dbReference type="GO" id="GO:0006885">
    <property type="term" value="P:regulation of pH"/>
    <property type="evidence" value="ECO:0007669"/>
    <property type="project" value="UniProtKB-UniRule"/>
</dbReference>
<feature type="transmembrane region" description="Helical" evidence="11">
    <location>
        <begin position="77"/>
        <end position="98"/>
    </location>
</feature>
<evidence type="ECO:0000256" key="11">
    <source>
        <dbReference type="HAMAP-Rule" id="MF_01844"/>
    </source>
</evidence>
<evidence type="ECO:0000256" key="3">
    <source>
        <dbReference type="ARBA" id="ARBA00022449"/>
    </source>
</evidence>
<dbReference type="AlphaFoldDB" id="A0A317JUI7"/>
<keyword evidence="8 11" id="KW-0406">Ion transport</keyword>
<evidence type="ECO:0000256" key="2">
    <source>
        <dbReference type="ARBA" id="ARBA00022448"/>
    </source>
</evidence>